<dbReference type="PANTHER" id="PTHR46313:SF3">
    <property type="entry name" value="PROLYCOPENE ISOMERASE, CHLOROPLASTIC"/>
    <property type="match status" value="1"/>
</dbReference>
<accession>A0A1C3W933</accession>
<dbReference type="Gene3D" id="3.50.50.60">
    <property type="entry name" value="FAD/NAD(P)-binding domain"/>
    <property type="match status" value="2"/>
</dbReference>
<feature type="domain" description="Amine oxidase" evidence="1">
    <location>
        <begin position="29"/>
        <end position="396"/>
    </location>
</feature>
<evidence type="ECO:0000259" key="1">
    <source>
        <dbReference type="Pfam" id="PF01593"/>
    </source>
</evidence>
<dbReference type="SUPFAM" id="SSF51905">
    <property type="entry name" value="FAD/NAD(P)-binding domain"/>
    <property type="match status" value="1"/>
</dbReference>
<organism evidence="2 3">
    <name type="scientific">Rhizobium lusitanum</name>
    <dbReference type="NCBI Taxonomy" id="293958"/>
    <lineage>
        <taxon>Bacteria</taxon>
        <taxon>Pseudomonadati</taxon>
        <taxon>Pseudomonadota</taxon>
        <taxon>Alphaproteobacteria</taxon>
        <taxon>Hyphomicrobiales</taxon>
        <taxon>Rhizobiaceae</taxon>
        <taxon>Rhizobium/Agrobacterium group</taxon>
        <taxon>Rhizobium</taxon>
    </lineage>
</organism>
<evidence type="ECO:0000313" key="2">
    <source>
        <dbReference type="EMBL" id="SCB36520.1"/>
    </source>
</evidence>
<dbReference type="Pfam" id="PF01593">
    <property type="entry name" value="Amino_oxidase"/>
    <property type="match status" value="1"/>
</dbReference>
<protein>
    <submittedName>
        <fullName evidence="2">Phytoene dehydrogenase-related protein</fullName>
    </submittedName>
</protein>
<sequence>MIFQMSNLLFFGLRAMKRPGKITIIGGGIAGLCTAVYARQSGYEVDLLEQHQSAGGLATSWRRGEYTFETCLHWLVGSNPGGTLHAEWREVCDIDRLRFVDHEEFVRVEDEHGASLHIYADVDCLEAELVKVAPEDEIEIRYFTNAIRQLVDLPMPHPDQPWLARIAGILKMLPDLPLIWRLSHMSVDDYGKRFTHPLLRAFFSGGATGHLSVLALILSLAWMSSRNAGYAIGGSQALVRIIVEKFFSLGGHVRYGARVCKILVEDAAAVGVQLESGEIISADWVVSAADGHATIHNLLGSRYTDKAFEEAFARYETFPSYLQVSLGVARDLAQEPGYLTLVLDDQFEVDPETRLPALAFRIFHYDPTFAPPGKTAVTCFLPTRNFAFWADLRRDAPERYQSEKHRIAQAVIAVLERRLHGLRDEIEVTDVSTPATVLRYTSNWKGSMEGWLMTPDTGFSALPHTLAGLQHFAMVGQWVQPGGGLPSGLLTARAAIQAICRQDHVSFRPGAGP</sequence>
<dbReference type="GO" id="GO:0016116">
    <property type="term" value="P:carotenoid metabolic process"/>
    <property type="evidence" value="ECO:0007669"/>
    <property type="project" value="InterPro"/>
</dbReference>
<reference evidence="2 3" key="1">
    <citation type="submission" date="2016-08" db="EMBL/GenBank/DDBJ databases">
        <authorList>
            <person name="Seilhamer J.J."/>
        </authorList>
    </citation>
    <scope>NUCLEOTIDE SEQUENCE [LARGE SCALE GENOMIC DNA]</scope>
    <source>
        <strain evidence="2 3">P1-7</strain>
    </source>
</reference>
<dbReference type="AlphaFoldDB" id="A0A1C3W933"/>
<dbReference type="InterPro" id="IPR002937">
    <property type="entry name" value="Amino_oxidase"/>
</dbReference>
<dbReference type="InterPro" id="IPR045892">
    <property type="entry name" value="CrtISO-like"/>
</dbReference>
<proteinExistence type="predicted"/>
<gene>
    <name evidence="2" type="ORF">GA0061101_10982</name>
</gene>
<dbReference type="PANTHER" id="PTHR46313">
    <property type="match status" value="1"/>
</dbReference>
<dbReference type="GO" id="GO:0016491">
    <property type="term" value="F:oxidoreductase activity"/>
    <property type="evidence" value="ECO:0007669"/>
    <property type="project" value="InterPro"/>
</dbReference>
<dbReference type="InterPro" id="IPR036188">
    <property type="entry name" value="FAD/NAD-bd_sf"/>
</dbReference>
<name>A0A1C3W933_9HYPH</name>
<evidence type="ECO:0000313" key="3">
    <source>
        <dbReference type="Proteomes" id="UP000199205"/>
    </source>
</evidence>
<dbReference type="Proteomes" id="UP000199205">
    <property type="component" value="Unassembled WGS sequence"/>
</dbReference>
<dbReference type="EMBL" id="FMAF01000009">
    <property type="protein sequence ID" value="SCB36520.1"/>
    <property type="molecule type" value="Genomic_DNA"/>
</dbReference>